<dbReference type="PROSITE" id="PS50297">
    <property type="entry name" value="ANK_REP_REGION"/>
    <property type="match status" value="2"/>
</dbReference>
<keyword evidence="4" id="KW-0677">Repeat</keyword>
<evidence type="ECO:0000256" key="6">
    <source>
        <dbReference type="ARBA" id="ARBA00023043"/>
    </source>
</evidence>
<keyword evidence="7" id="KW-1053">Target membrane</keyword>
<dbReference type="InterPro" id="IPR002110">
    <property type="entry name" value="Ankyrin_rpt"/>
</dbReference>
<protein>
    <submittedName>
        <fullName evidence="12">Ankyrin repeat and SAM domain-containing protein 3-like protein</fullName>
    </submittedName>
</protein>
<reference evidence="12" key="2">
    <citation type="submission" date="2018-11" db="EMBL/GenBank/DDBJ databases">
        <title>Trombidioid mite genomics.</title>
        <authorList>
            <person name="Dong X."/>
        </authorList>
    </citation>
    <scope>NUCLEOTIDE SEQUENCE</scope>
    <source>
        <strain evidence="12">UoL-WK</strain>
    </source>
</reference>
<comment type="subcellular location">
    <subcellularLocation>
        <location evidence="1">Target cell membrane</location>
    </subcellularLocation>
</comment>
<dbReference type="PROSITE" id="PS50105">
    <property type="entry name" value="SAM_DOMAIN"/>
    <property type="match status" value="1"/>
</dbReference>
<accession>A0A3S3PL45</accession>
<organism evidence="12 13">
    <name type="scientific">Dinothrombium tinctorium</name>
    <dbReference type="NCBI Taxonomy" id="1965070"/>
    <lineage>
        <taxon>Eukaryota</taxon>
        <taxon>Metazoa</taxon>
        <taxon>Ecdysozoa</taxon>
        <taxon>Arthropoda</taxon>
        <taxon>Chelicerata</taxon>
        <taxon>Arachnida</taxon>
        <taxon>Acari</taxon>
        <taxon>Acariformes</taxon>
        <taxon>Trombidiformes</taxon>
        <taxon>Prostigmata</taxon>
        <taxon>Anystina</taxon>
        <taxon>Parasitengona</taxon>
        <taxon>Trombidioidea</taxon>
        <taxon>Trombidiidae</taxon>
        <taxon>Dinothrombium</taxon>
    </lineage>
</organism>
<keyword evidence="3" id="KW-1052">Target cell membrane</keyword>
<dbReference type="EMBL" id="NCKU01001522">
    <property type="protein sequence ID" value="RWS11920.1"/>
    <property type="molecule type" value="Genomic_DNA"/>
</dbReference>
<dbReference type="STRING" id="1965070.A0A3S3PL45"/>
<evidence type="ECO:0000313" key="12">
    <source>
        <dbReference type="EMBL" id="RWS11920.1"/>
    </source>
</evidence>
<keyword evidence="2" id="KW-0268">Exocytosis</keyword>
<dbReference type="Proteomes" id="UP000285301">
    <property type="component" value="Unassembled WGS sequence"/>
</dbReference>
<dbReference type="InterPro" id="IPR050776">
    <property type="entry name" value="Ank_Repeat/CDKN_Inhibitor"/>
</dbReference>
<dbReference type="PANTHER" id="PTHR24201:SF15">
    <property type="entry name" value="ANKYRIN REPEAT DOMAIN-CONTAINING PROTEIN 66"/>
    <property type="match status" value="1"/>
</dbReference>
<keyword evidence="5" id="KW-0800">Toxin</keyword>
<dbReference type="PANTHER" id="PTHR24201">
    <property type="entry name" value="ANK_REP_REGION DOMAIN-CONTAINING PROTEIN"/>
    <property type="match status" value="1"/>
</dbReference>
<dbReference type="PROSITE" id="PS50088">
    <property type="entry name" value="ANK_REPEAT"/>
    <property type="match status" value="2"/>
</dbReference>
<name>A0A3S3PL45_9ACAR</name>
<keyword evidence="13" id="KW-1185">Reference proteome</keyword>
<proteinExistence type="predicted"/>
<dbReference type="InterPro" id="IPR013761">
    <property type="entry name" value="SAM/pointed_sf"/>
</dbReference>
<gene>
    <name evidence="11" type="ORF">B4U79_01135</name>
    <name evidence="12" type="ORF">B4U79_07718</name>
</gene>
<dbReference type="SMART" id="SM00248">
    <property type="entry name" value="ANK"/>
    <property type="match status" value="3"/>
</dbReference>
<dbReference type="GO" id="GO:0006887">
    <property type="term" value="P:exocytosis"/>
    <property type="evidence" value="ECO:0007669"/>
    <property type="project" value="UniProtKB-KW"/>
</dbReference>
<evidence type="ECO:0000256" key="1">
    <source>
        <dbReference type="ARBA" id="ARBA00004175"/>
    </source>
</evidence>
<dbReference type="InterPro" id="IPR001660">
    <property type="entry name" value="SAM"/>
</dbReference>
<evidence type="ECO:0000256" key="5">
    <source>
        <dbReference type="ARBA" id="ARBA00023028"/>
    </source>
</evidence>
<dbReference type="GO" id="GO:0044231">
    <property type="term" value="C:host cell presynaptic membrane"/>
    <property type="evidence" value="ECO:0007669"/>
    <property type="project" value="UniProtKB-KW"/>
</dbReference>
<feature type="domain" description="SAM" evidence="10">
    <location>
        <begin position="287"/>
        <end position="347"/>
    </location>
</feature>
<dbReference type="SUPFAM" id="SSF47769">
    <property type="entry name" value="SAM/Pointed domain"/>
    <property type="match status" value="1"/>
</dbReference>
<evidence type="ECO:0000256" key="9">
    <source>
        <dbReference type="SAM" id="MobiDB-lite"/>
    </source>
</evidence>
<dbReference type="EMBL" id="NCKU01002561">
    <property type="protein sequence ID" value="RWS09333.1"/>
    <property type="molecule type" value="Genomic_DNA"/>
</dbReference>
<keyword evidence="5" id="KW-0638">Presynaptic neurotoxin</keyword>
<dbReference type="OrthoDB" id="426293at2759"/>
<dbReference type="GO" id="GO:0044218">
    <property type="term" value="C:other organism cell membrane"/>
    <property type="evidence" value="ECO:0007669"/>
    <property type="project" value="UniProtKB-KW"/>
</dbReference>
<keyword evidence="7" id="KW-0472">Membrane</keyword>
<dbReference type="InterPro" id="IPR036770">
    <property type="entry name" value="Ankyrin_rpt-contain_sf"/>
</dbReference>
<evidence type="ECO:0000256" key="8">
    <source>
        <dbReference type="PROSITE-ProRule" id="PRU00023"/>
    </source>
</evidence>
<feature type="non-terminal residue" evidence="12">
    <location>
        <position position="373"/>
    </location>
</feature>
<dbReference type="Pfam" id="PF12796">
    <property type="entry name" value="Ank_2"/>
    <property type="match status" value="1"/>
</dbReference>
<evidence type="ECO:0000313" key="11">
    <source>
        <dbReference type="EMBL" id="RWS09333.1"/>
    </source>
</evidence>
<evidence type="ECO:0000259" key="10">
    <source>
        <dbReference type="PROSITE" id="PS50105"/>
    </source>
</evidence>
<dbReference type="SUPFAM" id="SSF48403">
    <property type="entry name" value="Ankyrin repeat"/>
    <property type="match status" value="1"/>
</dbReference>
<feature type="region of interest" description="Disordered" evidence="9">
    <location>
        <begin position="254"/>
        <end position="286"/>
    </location>
</feature>
<evidence type="ECO:0000256" key="3">
    <source>
        <dbReference type="ARBA" id="ARBA00022537"/>
    </source>
</evidence>
<comment type="caution">
    <text evidence="12">The sequence shown here is derived from an EMBL/GenBank/DDBJ whole genome shotgun (WGS) entry which is preliminary data.</text>
</comment>
<evidence type="ECO:0000256" key="4">
    <source>
        <dbReference type="ARBA" id="ARBA00022737"/>
    </source>
</evidence>
<dbReference type="AlphaFoldDB" id="A0A3S3PL45"/>
<feature type="repeat" description="ANK" evidence="8">
    <location>
        <begin position="86"/>
        <end position="110"/>
    </location>
</feature>
<keyword evidence="6 8" id="KW-0040">ANK repeat</keyword>
<evidence type="ECO:0000256" key="2">
    <source>
        <dbReference type="ARBA" id="ARBA00022483"/>
    </source>
</evidence>
<feature type="compositionally biased region" description="Low complexity" evidence="9">
    <location>
        <begin position="256"/>
        <end position="274"/>
    </location>
</feature>
<feature type="repeat" description="ANK" evidence="8">
    <location>
        <begin position="52"/>
        <end position="84"/>
    </location>
</feature>
<dbReference type="Gene3D" id="1.10.150.50">
    <property type="entry name" value="Transcription Factor, Ets-1"/>
    <property type="match status" value="1"/>
</dbReference>
<dbReference type="Gene3D" id="1.25.40.20">
    <property type="entry name" value="Ankyrin repeat-containing domain"/>
    <property type="match status" value="1"/>
</dbReference>
<reference evidence="12 13" key="1">
    <citation type="journal article" date="2018" name="Gigascience">
        <title>Genomes of trombidid mites reveal novel predicted allergens and laterally-transferred genes associated with secondary metabolism.</title>
        <authorList>
            <person name="Dong X."/>
            <person name="Chaisiri K."/>
            <person name="Xia D."/>
            <person name="Armstrong S.D."/>
            <person name="Fang Y."/>
            <person name="Donnelly M.J."/>
            <person name="Kadowaki T."/>
            <person name="McGarry J.W."/>
            <person name="Darby A.C."/>
            <person name="Makepeace B.L."/>
        </authorList>
    </citation>
    <scope>NUCLEOTIDE SEQUENCE [LARGE SCALE GENOMIC DNA]</scope>
    <source>
        <strain evidence="12">UoL-WK</strain>
    </source>
</reference>
<dbReference type="SMART" id="SM00454">
    <property type="entry name" value="SAM"/>
    <property type="match status" value="1"/>
</dbReference>
<sequence>MDHYNYDCYSVLINSDENSKFDLITAASVGDLRLVQQLLRASNCNPNLTNTSGWTSLMYAAHYGHYNVIRMLIDHNADVNLQEWVNGKTALMLAASNGHTRCVEVLINHGRANIHLTDYAGQAASYYAIHFGHGNNKIIAKLLGIKDNRNTPRAITKLAVRKPKIMITETNGNVQREDELTPSNKHQNGNISPILPFLHYATIKDSGNSSNKLVTSTLTFDEFKTQVHRNNDETPILHVSSALATRRKRRLTLDVSGSSNSLESNESGSANGSNGRRKSADSPPLPDSLEKLLTRIELEHYYQLFATSGIDLYTFLTLTENDFKEMGISVFGHRRKLIAAQERFRESVEIRNTQESFFADWLLNEREQLKAEL</sequence>
<keyword evidence="5" id="KW-0528">Neurotoxin</keyword>
<evidence type="ECO:0000313" key="13">
    <source>
        <dbReference type="Proteomes" id="UP000285301"/>
    </source>
</evidence>
<evidence type="ECO:0000256" key="7">
    <source>
        <dbReference type="ARBA" id="ARBA00023298"/>
    </source>
</evidence>
<dbReference type="Pfam" id="PF07647">
    <property type="entry name" value="SAM_2"/>
    <property type="match status" value="1"/>
</dbReference>